<protein>
    <submittedName>
        <fullName evidence="1">Type VI secretion system tube protein Hcp</fullName>
    </submittedName>
</protein>
<dbReference type="EMBL" id="DACQKT010000038">
    <property type="protein sequence ID" value="HAS6680300.1"/>
    <property type="molecule type" value="Genomic_DNA"/>
</dbReference>
<reference evidence="1" key="1">
    <citation type="journal article" date="2018" name="Genome Biol.">
        <title>SKESA: strategic k-mer extension for scrupulous assemblies.</title>
        <authorList>
            <person name="Souvorov A."/>
            <person name="Agarwala R."/>
            <person name="Lipman D.J."/>
        </authorList>
    </citation>
    <scope>NUCLEOTIDE SEQUENCE</scope>
    <source>
        <strain evidence="1">1930</strain>
    </source>
</reference>
<dbReference type="NCBIfam" id="TIGR03344">
    <property type="entry name" value="VI_effect_Hcp1"/>
    <property type="match status" value="1"/>
</dbReference>
<name>A0A8H9MUR0_VIBPH</name>
<organism evidence="1">
    <name type="scientific">Vibrio parahaemolyticus</name>
    <dbReference type="NCBI Taxonomy" id="670"/>
    <lineage>
        <taxon>Bacteria</taxon>
        <taxon>Pseudomonadati</taxon>
        <taxon>Pseudomonadota</taxon>
        <taxon>Gammaproteobacteria</taxon>
        <taxon>Vibrionales</taxon>
        <taxon>Vibrionaceae</taxon>
        <taxon>Vibrio</taxon>
    </lineage>
</organism>
<comment type="caution">
    <text evidence="1">The sequence shown here is derived from an EMBL/GenBank/DDBJ whole genome shotgun (WGS) entry which is preliminary data.</text>
</comment>
<gene>
    <name evidence="1" type="primary">hcp</name>
    <name evidence="1" type="ORF">I7278_26390</name>
</gene>
<dbReference type="InterPro" id="IPR036624">
    <property type="entry name" value="Hcp1-lik_sf"/>
</dbReference>
<dbReference type="InterPro" id="IPR008514">
    <property type="entry name" value="T6SS_Hcp"/>
</dbReference>
<dbReference type="Proteomes" id="UP000856022">
    <property type="component" value="Unassembled WGS sequence"/>
</dbReference>
<sequence length="172" mass="19574">MTTTAYLKIESLRQGLITQGCNTESSMGQAYQENHRDEITVLSYSHFIGYENQSIHTPITIIKRMDKCSPLLSQACVDGTSLTCTLKFYRLSSNGGHEFFYEVILSNAIIKSVSPHMPHTIDFNEREMQEVVTIAYGDISWRHVSLNTAGYSSWIDALESLKNKTNSFREEY</sequence>
<reference evidence="1" key="2">
    <citation type="submission" date="2019-12" db="EMBL/GenBank/DDBJ databases">
        <authorList>
            <consortium name="NCBI Pathogen Detection Project"/>
        </authorList>
    </citation>
    <scope>NUCLEOTIDE SEQUENCE</scope>
    <source>
        <strain evidence="1">1930</strain>
    </source>
</reference>
<dbReference type="PANTHER" id="PTHR34319">
    <property type="entry name" value="MAJOR EXPORTED PROTEIN"/>
    <property type="match status" value="1"/>
</dbReference>
<accession>A0A8H9MUR0</accession>
<dbReference type="AlphaFoldDB" id="A0A8H9MUR0"/>
<dbReference type="Pfam" id="PF05638">
    <property type="entry name" value="T6SS_HCP"/>
    <property type="match status" value="1"/>
</dbReference>
<evidence type="ECO:0000313" key="1">
    <source>
        <dbReference type="EMBL" id="HAS6680300.1"/>
    </source>
</evidence>
<dbReference type="RefSeq" id="WP_025787042.1">
    <property type="nucleotide sequence ID" value="NZ_CP068646.1"/>
</dbReference>
<dbReference type="PANTHER" id="PTHR34319:SF7">
    <property type="entry name" value="HNH ENDONUCLEASE DOMAIN-CONTAINING PROTEIN"/>
    <property type="match status" value="1"/>
</dbReference>
<dbReference type="Gene3D" id="2.30.110.20">
    <property type="entry name" value="Hcp1-like"/>
    <property type="match status" value="1"/>
</dbReference>
<dbReference type="InterPro" id="IPR052947">
    <property type="entry name" value="T6SS_Hcp1_domain"/>
</dbReference>
<dbReference type="SUPFAM" id="SSF141452">
    <property type="entry name" value="Hcp1-like"/>
    <property type="match status" value="1"/>
</dbReference>
<proteinExistence type="predicted"/>